<name>A0A0A9CD69_ARUDO</name>
<reference evidence="1" key="2">
    <citation type="journal article" date="2015" name="Data Brief">
        <title>Shoot transcriptome of the giant reed, Arundo donax.</title>
        <authorList>
            <person name="Barrero R.A."/>
            <person name="Guerrero F.D."/>
            <person name="Moolhuijzen P."/>
            <person name="Goolsby J.A."/>
            <person name="Tidwell J."/>
            <person name="Bellgard S.E."/>
            <person name="Bellgard M.I."/>
        </authorList>
    </citation>
    <scope>NUCLEOTIDE SEQUENCE</scope>
    <source>
        <tissue evidence="1">Shoot tissue taken approximately 20 cm above the soil surface</tissue>
    </source>
</reference>
<dbReference type="AlphaFoldDB" id="A0A0A9CD69"/>
<organism evidence="1">
    <name type="scientific">Arundo donax</name>
    <name type="common">Giant reed</name>
    <name type="synonym">Donax arundinaceus</name>
    <dbReference type="NCBI Taxonomy" id="35708"/>
    <lineage>
        <taxon>Eukaryota</taxon>
        <taxon>Viridiplantae</taxon>
        <taxon>Streptophyta</taxon>
        <taxon>Embryophyta</taxon>
        <taxon>Tracheophyta</taxon>
        <taxon>Spermatophyta</taxon>
        <taxon>Magnoliopsida</taxon>
        <taxon>Liliopsida</taxon>
        <taxon>Poales</taxon>
        <taxon>Poaceae</taxon>
        <taxon>PACMAD clade</taxon>
        <taxon>Arundinoideae</taxon>
        <taxon>Arundineae</taxon>
        <taxon>Arundo</taxon>
    </lineage>
</organism>
<proteinExistence type="predicted"/>
<reference evidence="1" key="1">
    <citation type="submission" date="2014-09" db="EMBL/GenBank/DDBJ databases">
        <authorList>
            <person name="Magalhaes I.L.F."/>
            <person name="Oliveira U."/>
            <person name="Santos F.R."/>
            <person name="Vidigal T.H.D.A."/>
            <person name="Brescovit A.D."/>
            <person name="Santos A.J."/>
        </authorList>
    </citation>
    <scope>NUCLEOTIDE SEQUENCE</scope>
    <source>
        <tissue evidence="1">Shoot tissue taken approximately 20 cm above the soil surface</tissue>
    </source>
</reference>
<protein>
    <submittedName>
        <fullName evidence="1">Uncharacterized protein</fullName>
    </submittedName>
</protein>
<sequence>MYLFMSTMWSCSSARLPPICKWSWIFCSYSAMLPALKPTFKRAASYSTNALMRIWLWSRGSCLSKYKIFLANISGYCCLLRSSPRHSCSRSLIRSLISYPDEKLTL</sequence>
<dbReference type="EMBL" id="GBRH01224384">
    <property type="protein sequence ID" value="JAD73511.1"/>
    <property type="molecule type" value="Transcribed_RNA"/>
</dbReference>
<accession>A0A0A9CD69</accession>
<evidence type="ECO:0000313" key="1">
    <source>
        <dbReference type="EMBL" id="JAD73511.1"/>
    </source>
</evidence>